<keyword evidence="2" id="KW-1185">Reference proteome</keyword>
<name>A0A0N0DEJ8_FUSLA</name>
<gene>
    <name evidence="1" type="ORF">FLAG1_05882</name>
</gene>
<evidence type="ECO:0000313" key="2">
    <source>
        <dbReference type="Proteomes" id="UP000037904"/>
    </source>
</evidence>
<dbReference type="Proteomes" id="UP000037904">
    <property type="component" value="Unassembled WGS sequence"/>
</dbReference>
<comment type="caution">
    <text evidence="1">The sequence shown here is derived from an EMBL/GenBank/DDBJ whole genome shotgun (WGS) entry which is preliminary data.</text>
</comment>
<organism evidence="1 2">
    <name type="scientific">Fusarium langsethiae</name>
    <dbReference type="NCBI Taxonomy" id="179993"/>
    <lineage>
        <taxon>Eukaryota</taxon>
        <taxon>Fungi</taxon>
        <taxon>Dikarya</taxon>
        <taxon>Ascomycota</taxon>
        <taxon>Pezizomycotina</taxon>
        <taxon>Sordariomycetes</taxon>
        <taxon>Hypocreomycetidae</taxon>
        <taxon>Hypocreales</taxon>
        <taxon>Nectriaceae</taxon>
        <taxon>Fusarium</taxon>
    </lineage>
</organism>
<evidence type="ECO:0000313" key="1">
    <source>
        <dbReference type="EMBL" id="KPA41265.1"/>
    </source>
</evidence>
<sequence length="141" mass="15522">MLGNDEQEIRPESLAGLDQVFHTFEHSAVRARWNNEGKGVATLDQGAENVKAACRELRKSLLSFRKIQENEDRIGAIIRAEGPCTMKVKQDTYVVTIAVHGDGQAPTVGEALLPERTITRIHSGAVKINSHTTVYMVLLGQ</sequence>
<dbReference type="AlphaFoldDB" id="A0A0N0DEJ8"/>
<reference evidence="1 2" key="1">
    <citation type="submission" date="2015-04" db="EMBL/GenBank/DDBJ databases">
        <title>The draft genome sequence of Fusarium langsethiae, a T-2/HT-2 mycotoxin producer.</title>
        <authorList>
            <person name="Lysoe E."/>
            <person name="Divon H.H."/>
            <person name="Terzi V."/>
            <person name="Orru L."/>
            <person name="Lamontanara A."/>
            <person name="Kolseth A.-K."/>
            <person name="Frandsen R.J."/>
            <person name="Nielsen K."/>
            <person name="Thrane U."/>
        </authorList>
    </citation>
    <scope>NUCLEOTIDE SEQUENCE [LARGE SCALE GENOMIC DNA]</scope>
    <source>
        <strain evidence="1 2">Fl201059</strain>
    </source>
</reference>
<dbReference type="EMBL" id="JXCE01000103">
    <property type="protein sequence ID" value="KPA41265.1"/>
    <property type="molecule type" value="Genomic_DNA"/>
</dbReference>
<protein>
    <submittedName>
        <fullName evidence="1">Uncharacterized protein</fullName>
    </submittedName>
</protein>
<proteinExistence type="predicted"/>
<accession>A0A0N0DEJ8</accession>